<feature type="region of interest" description="Disordered" evidence="4">
    <location>
        <begin position="67"/>
        <end position="142"/>
    </location>
</feature>
<dbReference type="EMBL" id="LK052950">
    <property type="protein sequence ID" value="CDR48015.1"/>
    <property type="molecule type" value="Genomic_DNA"/>
</dbReference>
<dbReference type="InterPro" id="IPR007051">
    <property type="entry name" value="CHORD_dom"/>
</dbReference>
<evidence type="ECO:0000256" key="2">
    <source>
        <dbReference type="ARBA" id="ARBA00022737"/>
    </source>
</evidence>
<evidence type="ECO:0000259" key="6">
    <source>
        <dbReference type="PROSITE" id="PS51401"/>
    </source>
</evidence>
<evidence type="ECO:0000256" key="4">
    <source>
        <dbReference type="SAM" id="MobiDB-lite"/>
    </source>
</evidence>
<evidence type="ECO:0000259" key="5">
    <source>
        <dbReference type="PROSITE" id="PS51203"/>
    </source>
</evidence>
<accession>A0A061BF41</accession>
<feature type="domain" description="CHORD" evidence="6">
    <location>
        <begin position="6"/>
        <end position="68"/>
    </location>
</feature>
<dbReference type="Pfam" id="PF04969">
    <property type="entry name" value="CS"/>
    <property type="match status" value="1"/>
</dbReference>
<gene>
    <name evidence="7" type="ORF">RHTO0S_15e05006g</name>
</gene>
<keyword evidence="1" id="KW-0479">Metal-binding</keyword>
<dbReference type="InterPro" id="IPR008978">
    <property type="entry name" value="HSP20-like_chaperone"/>
</dbReference>
<proteinExistence type="predicted"/>
<sequence>MTLATCTRRGCGKSFDPEQNGDADCSFHPGAPVFHEGLKSWSCCSDVNKPVTDFDDFMKLPTCATGSHSLEPAEPLKPVAEASKAPSTTDADGKEVYGAAVPQDSRSEDSSLPPLPPGPKIAHKEGPQKPQSTPYVEEQDDPEVEVKKGMRCKRRACGKEYEGEDRQEGECKYHAGVPIFHEGSKGYSCCKRRVLEFDEFLRIEGCRTGRHLFVGAKKEDDGKEELVDLRTDHYQTPRQVIVSVFGKQADKEASVVKFESEAMHVDLVLPSRKRFTKSFPLYGPIDPSASSYKILGTKCEITLAKADARSWPSITTLDPELASKFQIQLAFSAGGGRGTVGAKEMVLDQTNAAKLK</sequence>
<dbReference type="AlphaFoldDB" id="A0A061BF41"/>
<keyword evidence="2" id="KW-0677">Repeat</keyword>
<evidence type="ECO:0000256" key="3">
    <source>
        <dbReference type="ARBA" id="ARBA00022833"/>
    </source>
</evidence>
<dbReference type="PANTHER" id="PTHR46983:SF3">
    <property type="entry name" value="CHPADIPLOID STATE MAINTENANCE PROTEIN CHPA"/>
    <property type="match status" value="1"/>
</dbReference>
<dbReference type="PANTHER" id="PTHR46983">
    <property type="entry name" value="CYSTEINE AND HISTIDINE-RICH DOMAIN-CONTAINING PROTEIN 1"/>
    <property type="match status" value="1"/>
</dbReference>
<dbReference type="CDD" id="cd06466">
    <property type="entry name" value="p23_CS_SGT1_like"/>
    <property type="match status" value="1"/>
</dbReference>
<organism evidence="7">
    <name type="scientific">Rhodotorula toruloides</name>
    <name type="common">Yeast</name>
    <name type="synonym">Rhodosporidium toruloides</name>
    <dbReference type="NCBI Taxonomy" id="5286"/>
    <lineage>
        <taxon>Eukaryota</taxon>
        <taxon>Fungi</taxon>
        <taxon>Dikarya</taxon>
        <taxon>Basidiomycota</taxon>
        <taxon>Pucciniomycotina</taxon>
        <taxon>Microbotryomycetes</taxon>
        <taxon>Sporidiobolales</taxon>
        <taxon>Sporidiobolaceae</taxon>
        <taxon>Rhodotorula</taxon>
    </lineage>
</organism>
<dbReference type="OrthoDB" id="1898560at2759"/>
<dbReference type="InterPro" id="IPR007052">
    <property type="entry name" value="CS_dom"/>
</dbReference>
<keyword evidence="3" id="KW-0862">Zinc</keyword>
<dbReference type="GO" id="GO:0046872">
    <property type="term" value="F:metal ion binding"/>
    <property type="evidence" value="ECO:0007669"/>
    <property type="project" value="UniProtKB-KW"/>
</dbReference>
<name>A0A061BF41_RHOTO</name>
<reference evidence="7" key="1">
    <citation type="journal article" date="2014" name="Genome Announc.">
        <title>Draft genome sequence of Rhodosporidium toruloides CECT1137, an oleaginous yeast of biotechnological interest.</title>
        <authorList>
            <person name="Morin N."/>
            <person name="Calcas X."/>
            <person name="Devillers H."/>
            <person name="Durrens P."/>
            <person name="Sherman D.J."/>
            <person name="Nicaud J.-M."/>
            <person name="Neuveglise C."/>
        </authorList>
    </citation>
    <scope>NUCLEOTIDE SEQUENCE</scope>
    <source>
        <strain evidence="7">CECT1137</strain>
    </source>
</reference>
<evidence type="ECO:0000313" key="7">
    <source>
        <dbReference type="EMBL" id="CDR48015.1"/>
    </source>
</evidence>
<dbReference type="SUPFAM" id="SSF49764">
    <property type="entry name" value="HSP20-like chaperones"/>
    <property type="match status" value="1"/>
</dbReference>
<protein>
    <submittedName>
        <fullName evidence="7">RHTO0S15e05006g1_1</fullName>
    </submittedName>
</protein>
<dbReference type="InterPro" id="IPR039790">
    <property type="entry name" value="CHRD1"/>
</dbReference>
<dbReference type="Pfam" id="PF04968">
    <property type="entry name" value="CHORD"/>
    <property type="match status" value="2"/>
</dbReference>
<feature type="domain" description="CS" evidence="5">
    <location>
        <begin position="226"/>
        <end position="315"/>
    </location>
</feature>
<evidence type="ECO:0000256" key="1">
    <source>
        <dbReference type="ARBA" id="ARBA00022723"/>
    </source>
</evidence>
<dbReference type="PROSITE" id="PS51401">
    <property type="entry name" value="CHORD"/>
    <property type="match status" value="2"/>
</dbReference>
<dbReference type="Gene3D" id="4.10.1130.20">
    <property type="match status" value="2"/>
</dbReference>
<feature type="domain" description="CHORD" evidence="6">
    <location>
        <begin position="152"/>
        <end position="211"/>
    </location>
</feature>
<dbReference type="PROSITE" id="PS51203">
    <property type="entry name" value="CS"/>
    <property type="match status" value="1"/>
</dbReference>
<dbReference type="Gene3D" id="2.60.40.790">
    <property type="match status" value="1"/>
</dbReference>